<reference evidence="2" key="1">
    <citation type="submission" date="2020-03" db="EMBL/GenBank/DDBJ databases">
        <authorList>
            <person name="Weist P."/>
        </authorList>
    </citation>
    <scope>NUCLEOTIDE SEQUENCE</scope>
</reference>
<accession>A0A9N7Z335</accession>
<dbReference type="AlphaFoldDB" id="A0A9N7Z335"/>
<evidence type="ECO:0000313" key="3">
    <source>
        <dbReference type="Proteomes" id="UP001153269"/>
    </source>
</evidence>
<proteinExistence type="predicted"/>
<sequence>MEDGEGRGKGGRAGAVSHTLTRRTRLASRLPSESPHSLLSPLLFLSCLSSSPSHPHQFPPPLLSFVFLYSPSPLIFCPLISPYTPLPLHLPLSPDDYWANRVVAIAKSDRDPKGDVRLFSKVFNRGSATPRGSAEEAKSLDLSIICSAPPVLSHPPAPASPSGVLEGSESTGHS</sequence>
<name>A0A9N7Z335_PLEPL</name>
<feature type="region of interest" description="Disordered" evidence="1">
    <location>
        <begin position="1"/>
        <end position="20"/>
    </location>
</feature>
<gene>
    <name evidence="2" type="ORF">PLEPLA_LOCUS35816</name>
</gene>
<keyword evidence="3" id="KW-1185">Reference proteome</keyword>
<organism evidence="2 3">
    <name type="scientific">Pleuronectes platessa</name>
    <name type="common">European plaice</name>
    <dbReference type="NCBI Taxonomy" id="8262"/>
    <lineage>
        <taxon>Eukaryota</taxon>
        <taxon>Metazoa</taxon>
        <taxon>Chordata</taxon>
        <taxon>Craniata</taxon>
        <taxon>Vertebrata</taxon>
        <taxon>Euteleostomi</taxon>
        <taxon>Actinopterygii</taxon>
        <taxon>Neopterygii</taxon>
        <taxon>Teleostei</taxon>
        <taxon>Neoteleostei</taxon>
        <taxon>Acanthomorphata</taxon>
        <taxon>Carangaria</taxon>
        <taxon>Pleuronectiformes</taxon>
        <taxon>Pleuronectoidei</taxon>
        <taxon>Pleuronectidae</taxon>
        <taxon>Pleuronectes</taxon>
    </lineage>
</organism>
<feature type="region of interest" description="Disordered" evidence="1">
    <location>
        <begin position="153"/>
        <end position="174"/>
    </location>
</feature>
<evidence type="ECO:0000256" key="1">
    <source>
        <dbReference type="SAM" id="MobiDB-lite"/>
    </source>
</evidence>
<protein>
    <submittedName>
        <fullName evidence="2">Uncharacterized protein</fullName>
    </submittedName>
</protein>
<comment type="caution">
    <text evidence="2">The sequence shown here is derived from an EMBL/GenBank/DDBJ whole genome shotgun (WGS) entry which is preliminary data.</text>
</comment>
<dbReference type="EMBL" id="CADEAL010003967">
    <property type="protein sequence ID" value="CAB1448153.1"/>
    <property type="molecule type" value="Genomic_DNA"/>
</dbReference>
<dbReference type="Proteomes" id="UP001153269">
    <property type="component" value="Unassembled WGS sequence"/>
</dbReference>
<evidence type="ECO:0000313" key="2">
    <source>
        <dbReference type="EMBL" id="CAB1448153.1"/>
    </source>
</evidence>